<proteinExistence type="predicted"/>
<dbReference type="Gene3D" id="1.10.1000.11">
    <property type="entry name" value="Arf Nucleotide-binding Site Opener,domain 2"/>
    <property type="match status" value="1"/>
</dbReference>
<dbReference type="GO" id="GO:0005085">
    <property type="term" value="F:guanyl-nucleotide exchange factor activity"/>
    <property type="evidence" value="ECO:0007669"/>
    <property type="project" value="InterPro"/>
</dbReference>
<protein>
    <submittedName>
        <fullName evidence="3">GL12807</fullName>
    </submittedName>
</protein>
<dbReference type="OMA" id="FSKRYCV"/>
<dbReference type="EMBL" id="CH479219">
    <property type="protein sequence ID" value="EDW34699.1"/>
    <property type="molecule type" value="Genomic_DNA"/>
</dbReference>
<evidence type="ECO:0000313" key="4">
    <source>
        <dbReference type="Proteomes" id="UP000008744"/>
    </source>
</evidence>
<dbReference type="Proteomes" id="UP000008744">
    <property type="component" value="Unassembled WGS sequence"/>
</dbReference>
<dbReference type="SUPFAM" id="SSF48425">
    <property type="entry name" value="Sec7 domain"/>
    <property type="match status" value="1"/>
</dbReference>
<dbReference type="InterPro" id="IPR000904">
    <property type="entry name" value="Sec7_dom"/>
</dbReference>
<evidence type="ECO:0000259" key="2">
    <source>
        <dbReference type="PROSITE" id="PS50190"/>
    </source>
</evidence>
<feature type="region of interest" description="Disordered" evidence="1">
    <location>
        <begin position="77"/>
        <end position="104"/>
    </location>
</feature>
<dbReference type="GO" id="GO:0030036">
    <property type="term" value="P:actin cytoskeleton organization"/>
    <property type="evidence" value="ECO:0007669"/>
    <property type="project" value="TreeGrafter"/>
</dbReference>
<dbReference type="InterPro" id="IPR023394">
    <property type="entry name" value="Sec7_C_sf"/>
</dbReference>
<reference evidence="3 4" key="1">
    <citation type="journal article" date="2007" name="Nature">
        <title>Evolution of genes and genomes on the Drosophila phylogeny.</title>
        <authorList>
            <consortium name="Drosophila 12 Genomes Consortium"/>
            <person name="Clark A.G."/>
            <person name="Eisen M.B."/>
            <person name="Smith D.R."/>
            <person name="Bergman C.M."/>
            <person name="Oliver B."/>
            <person name="Markow T.A."/>
            <person name="Kaufman T.C."/>
            <person name="Kellis M."/>
            <person name="Gelbart W."/>
            <person name="Iyer V.N."/>
            <person name="Pollard D.A."/>
            <person name="Sackton T.B."/>
            <person name="Larracuente A.M."/>
            <person name="Singh N.D."/>
            <person name="Abad J.P."/>
            <person name="Abt D.N."/>
            <person name="Adryan B."/>
            <person name="Aguade M."/>
            <person name="Akashi H."/>
            <person name="Anderson W.W."/>
            <person name="Aquadro C.F."/>
            <person name="Ardell D.H."/>
            <person name="Arguello R."/>
            <person name="Artieri C.G."/>
            <person name="Barbash D.A."/>
            <person name="Barker D."/>
            <person name="Barsanti P."/>
            <person name="Batterham P."/>
            <person name="Batzoglou S."/>
            <person name="Begun D."/>
            <person name="Bhutkar A."/>
            <person name="Blanco E."/>
            <person name="Bosak S.A."/>
            <person name="Bradley R.K."/>
            <person name="Brand A.D."/>
            <person name="Brent M.R."/>
            <person name="Brooks A.N."/>
            <person name="Brown R.H."/>
            <person name="Butlin R.K."/>
            <person name="Caggese C."/>
            <person name="Calvi B.R."/>
            <person name="Bernardo de Carvalho A."/>
            <person name="Caspi A."/>
            <person name="Castrezana S."/>
            <person name="Celniker S.E."/>
            <person name="Chang J.L."/>
            <person name="Chapple C."/>
            <person name="Chatterji S."/>
            <person name="Chinwalla A."/>
            <person name="Civetta A."/>
            <person name="Clifton S.W."/>
            <person name="Comeron J.M."/>
            <person name="Costello J.C."/>
            <person name="Coyne J.A."/>
            <person name="Daub J."/>
            <person name="David R.G."/>
            <person name="Delcher A.L."/>
            <person name="Delehaunty K."/>
            <person name="Do C.B."/>
            <person name="Ebling H."/>
            <person name="Edwards K."/>
            <person name="Eickbush T."/>
            <person name="Evans J.D."/>
            <person name="Filipski A."/>
            <person name="Findeiss S."/>
            <person name="Freyhult E."/>
            <person name="Fulton L."/>
            <person name="Fulton R."/>
            <person name="Garcia A.C."/>
            <person name="Gardiner A."/>
            <person name="Garfield D.A."/>
            <person name="Garvin B.E."/>
            <person name="Gibson G."/>
            <person name="Gilbert D."/>
            <person name="Gnerre S."/>
            <person name="Godfrey J."/>
            <person name="Good R."/>
            <person name="Gotea V."/>
            <person name="Gravely B."/>
            <person name="Greenberg A.J."/>
            <person name="Griffiths-Jones S."/>
            <person name="Gross S."/>
            <person name="Guigo R."/>
            <person name="Gustafson E.A."/>
            <person name="Haerty W."/>
            <person name="Hahn M.W."/>
            <person name="Halligan D.L."/>
            <person name="Halpern A.L."/>
            <person name="Halter G.M."/>
            <person name="Han M.V."/>
            <person name="Heger A."/>
            <person name="Hillier L."/>
            <person name="Hinrichs A.S."/>
            <person name="Holmes I."/>
            <person name="Hoskins R.A."/>
            <person name="Hubisz M.J."/>
            <person name="Hultmark D."/>
            <person name="Huntley M.A."/>
            <person name="Jaffe D.B."/>
            <person name="Jagadeeshan S."/>
            <person name="Jeck W.R."/>
            <person name="Johnson J."/>
            <person name="Jones C.D."/>
            <person name="Jordan W.C."/>
            <person name="Karpen G.H."/>
            <person name="Kataoka E."/>
            <person name="Keightley P.D."/>
            <person name="Kheradpour P."/>
            <person name="Kirkness E.F."/>
            <person name="Koerich L.B."/>
            <person name="Kristiansen K."/>
            <person name="Kudrna D."/>
            <person name="Kulathinal R.J."/>
            <person name="Kumar S."/>
            <person name="Kwok R."/>
            <person name="Lander E."/>
            <person name="Langley C.H."/>
            <person name="Lapoint R."/>
            <person name="Lazzaro B.P."/>
            <person name="Lee S.J."/>
            <person name="Levesque L."/>
            <person name="Li R."/>
            <person name="Lin C.F."/>
            <person name="Lin M.F."/>
            <person name="Lindblad-Toh K."/>
            <person name="Llopart A."/>
            <person name="Long M."/>
            <person name="Low L."/>
            <person name="Lozovsky E."/>
            <person name="Lu J."/>
            <person name="Luo M."/>
            <person name="Machado C.A."/>
            <person name="Makalowski W."/>
            <person name="Marzo M."/>
            <person name="Matsuda M."/>
            <person name="Matzkin L."/>
            <person name="McAllister B."/>
            <person name="McBride C.S."/>
            <person name="McKernan B."/>
            <person name="McKernan K."/>
            <person name="Mendez-Lago M."/>
            <person name="Minx P."/>
            <person name="Mollenhauer M.U."/>
            <person name="Montooth K."/>
            <person name="Mount S.M."/>
            <person name="Mu X."/>
            <person name="Myers E."/>
            <person name="Negre B."/>
            <person name="Newfeld S."/>
            <person name="Nielsen R."/>
            <person name="Noor M.A."/>
            <person name="O'Grady P."/>
            <person name="Pachter L."/>
            <person name="Papaceit M."/>
            <person name="Parisi M.J."/>
            <person name="Parisi M."/>
            <person name="Parts L."/>
            <person name="Pedersen J.S."/>
            <person name="Pesole G."/>
            <person name="Phillippy A.M."/>
            <person name="Ponting C.P."/>
            <person name="Pop M."/>
            <person name="Porcelli D."/>
            <person name="Powell J.R."/>
            <person name="Prohaska S."/>
            <person name="Pruitt K."/>
            <person name="Puig M."/>
            <person name="Quesneville H."/>
            <person name="Ram K.R."/>
            <person name="Rand D."/>
            <person name="Rasmussen M.D."/>
            <person name="Reed L.K."/>
            <person name="Reenan R."/>
            <person name="Reily A."/>
            <person name="Remington K.A."/>
            <person name="Rieger T.T."/>
            <person name="Ritchie M.G."/>
            <person name="Robin C."/>
            <person name="Rogers Y.H."/>
            <person name="Rohde C."/>
            <person name="Rozas J."/>
            <person name="Rubenfield M.J."/>
            <person name="Ruiz A."/>
            <person name="Russo S."/>
            <person name="Salzberg S.L."/>
            <person name="Sanchez-Gracia A."/>
            <person name="Saranga D.J."/>
            <person name="Sato H."/>
            <person name="Schaeffer S.W."/>
            <person name="Schatz M.C."/>
            <person name="Schlenke T."/>
            <person name="Schwartz R."/>
            <person name="Segarra C."/>
            <person name="Singh R.S."/>
            <person name="Sirot L."/>
            <person name="Sirota M."/>
            <person name="Sisneros N.B."/>
            <person name="Smith C.D."/>
            <person name="Smith T.F."/>
            <person name="Spieth J."/>
            <person name="Stage D.E."/>
            <person name="Stark A."/>
            <person name="Stephan W."/>
            <person name="Strausberg R.L."/>
            <person name="Strempel S."/>
            <person name="Sturgill D."/>
            <person name="Sutton G."/>
            <person name="Sutton G.G."/>
            <person name="Tao W."/>
            <person name="Teichmann S."/>
            <person name="Tobari Y.N."/>
            <person name="Tomimura Y."/>
            <person name="Tsolas J.M."/>
            <person name="Valente V.L."/>
            <person name="Venter E."/>
            <person name="Venter J.C."/>
            <person name="Vicario S."/>
            <person name="Vieira F.G."/>
            <person name="Vilella A.J."/>
            <person name="Villasante A."/>
            <person name="Walenz B."/>
            <person name="Wang J."/>
            <person name="Wasserman M."/>
            <person name="Watts T."/>
            <person name="Wilson D."/>
            <person name="Wilson R.K."/>
            <person name="Wing R.A."/>
            <person name="Wolfner M.F."/>
            <person name="Wong A."/>
            <person name="Wong G.K."/>
            <person name="Wu C.I."/>
            <person name="Wu G."/>
            <person name="Yamamoto D."/>
            <person name="Yang H.P."/>
            <person name="Yang S.P."/>
            <person name="Yorke J.A."/>
            <person name="Yoshida K."/>
            <person name="Zdobnov E."/>
            <person name="Zhang P."/>
            <person name="Zhang Y."/>
            <person name="Zimin A.V."/>
            <person name="Baldwin J."/>
            <person name="Abdouelleil A."/>
            <person name="Abdulkadir J."/>
            <person name="Abebe A."/>
            <person name="Abera B."/>
            <person name="Abreu J."/>
            <person name="Acer S.C."/>
            <person name="Aftuck L."/>
            <person name="Alexander A."/>
            <person name="An P."/>
            <person name="Anderson E."/>
            <person name="Anderson S."/>
            <person name="Arachi H."/>
            <person name="Azer M."/>
            <person name="Bachantsang P."/>
            <person name="Barry A."/>
            <person name="Bayul T."/>
            <person name="Berlin A."/>
            <person name="Bessette D."/>
            <person name="Bloom T."/>
            <person name="Blye J."/>
            <person name="Boguslavskiy L."/>
            <person name="Bonnet C."/>
            <person name="Boukhgalter B."/>
            <person name="Bourzgui I."/>
            <person name="Brown A."/>
            <person name="Cahill P."/>
            <person name="Channer S."/>
            <person name="Cheshatsang Y."/>
            <person name="Chuda L."/>
            <person name="Citroen M."/>
            <person name="Collymore A."/>
            <person name="Cooke P."/>
            <person name="Costello M."/>
            <person name="D'Aco K."/>
            <person name="Daza R."/>
            <person name="De Haan G."/>
            <person name="DeGray S."/>
            <person name="DeMaso C."/>
            <person name="Dhargay N."/>
            <person name="Dooley K."/>
            <person name="Dooley E."/>
            <person name="Doricent M."/>
            <person name="Dorje P."/>
            <person name="Dorjee K."/>
            <person name="Dupes A."/>
            <person name="Elong R."/>
            <person name="Falk J."/>
            <person name="Farina A."/>
            <person name="Faro S."/>
            <person name="Ferguson D."/>
            <person name="Fisher S."/>
            <person name="Foley C.D."/>
            <person name="Franke A."/>
            <person name="Friedrich D."/>
            <person name="Gadbois L."/>
            <person name="Gearin G."/>
            <person name="Gearin C.R."/>
            <person name="Giannoukos G."/>
            <person name="Goode T."/>
            <person name="Graham J."/>
            <person name="Grandbois E."/>
            <person name="Grewal S."/>
            <person name="Gyaltsen K."/>
            <person name="Hafez N."/>
            <person name="Hagos B."/>
            <person name="Hall J."/>
            <person name="Henson C."/>
            <person name="Hollinger A."/>
            <person name="Honan T."/>
            <person name="Huard M.D."/>
            <person name="Hughes L."/>
            <person name="Hurhula B."/>
            <person name="Husby M.E."/>
            <person name="Kamat A."/>
            <person name="Kanga B."/>
            <person name="Kashin S."/>
            <person name="Khazanovich D."/>
            <person name="Kisner P."/>
            <person name="Lance K."/>
            <person name="Lara M."/>
            <person name="Lee W."/>
            <person name="Lennon N."/>
            <person name="Letendre F."/>
            <person name="LeVine R."/>
            <person name="Lipovsky A."/>
            <person name="Liu X."/>
            <person name="Liu J."/>
            <person name="Liu S."/>
            <person name="Lokyitsang T."/>
            <person name="Lokyitsang Y."/>
            <person name="Lubonja R."/>
            <person name="Lui A."/>
            <person name="MacDonald P."/>
            <person name="Magnisalis V."/>
            <person name="Maru K."/>
            <person name="Matthews C."/>
            <person name="McCusker W."/>
            <person name="McDonough S."/>
            <person name="Mehta T."/>
            <person name="Meldrim J."/>
            <person name="Meneus L."/>
            <person name="Mihai O."/>
            <person name="Mihalev A."/>
            <person name="Mihova T."/>
            <person name="Mittelman R."/>
            <person name="Mlenga V."/>
            <person name="Montmayeur A."/>
            <person name="Mulrain L."/>
            <person name="Navidi A."/>
            <person name="Naylor J."/>
            <person name="Negash T."/>
            <person name="Nguyen T."/>
            <person name="Nguyen N."/>
            <person name="Nicol R."/>
            <person name="Norbu C."/>
            <person name="Norbu N."/>
            <person name="Novod N."/>
            <person name="O'Neill B."/>
            <person name="Osman S."/>
            <person name="Markiewicz E."/>
            <person name="Oyono O.L."/>
            <person name="Patti C."/>
            <person name="Phunkhang P."/>
            <person name="Pierre F."/>
            <person name="Priest M."/>
            <person name="Raghuraman S."/>
            <person name="Rege F."/>
            <person name="Reyes R."/>
            <person name="Rise C."/>
            <person name="Rogov P."/>
            <person name="Ross K."/>
            <person name="Ryan E."/>
            <person name="Settipalli S."/>
            <person name="Shea T."/>
            <person name="Sherpa N."/>
            <person name="Shi L."/>
            <person name="Shih D."/>
            <person name="Sparrow T."/>
            <person name="Spaulding J."/>
            <person name="Stalker J."/>
            <person name="Stange-Thomann N."/>
            <person name="Stavropoulos S."/>
            <person name="Stone C."/>
            <person name="Strader C."/>
            <person name="Tesfaye S."/>
            <person name="Thomson T."/>
            <person name="Thoulutsang Y."/>
            <person name="Thoulutsang D."/>
            <person name="Topham K."/>
            <person name="Topping I."/>
            <person name="Tsamla T."/>
            <person name="Vassiliev H."/>
            <person name="Vo A."/>
            <person name="Wangchuk T."/>
            <person name="Wangdi T."/>
            <person name="Weiand M."/>
            <person name="Wilkinson J."/>
            <person name="Wilson A."/>
            <person name="Yadav S."/>
            <person name="Young G."/>
            <person name="Yu Q."/>
            <person name="Zembek L."/>
            <person name="Zhong D."/>
            <person name="Zimmer A."/>
            <person name="Zwirko Z."/>
            <person name="Jaffe D.B."/>
            <person name="Alvarez P."/>
            <person name="Brockman W."/>
            <person name="Butler J."/>
            <person name="Chin C."/>
            <person name="Gnerre S."/>
            <person name="Grabherr M."/>
            <person name="Kleber M."/>
            <person name="Mauceli E."/>
            <person name="MacCallum I."/>
        </authorList>
    </citation>
    <scope>NUCLEOTIDE SEQUENCE [LARGE SCALE GENOMIC DNA]</scope>
    <source>
        <strain evidence="4">MSH-3 / Tucson 14011-0111.49</strain>
    </source>
</reference>
<evidence type="ECO:0000313" key="3">
    <source>
        <dbReference type="EMBL" id="EDW34699.1"/>
    </source>
</evidence>
<dbReference type="HOGENOM" id="CLU_1994969_0_0_1"/>
<dbReference type="PANTHER" id="PTHR10663">
    <property type="entry name" value="GUANYL-NUCLEOTIDE EXCHANGE FACTOR"/>
    <property type="match status" value="1"/>
</dbReference>
<evidence type="ECO:0000256" key="1">
    <source>
        <dbReference type="SAM" id="MobiDB-lite"/>
    </source>
</evidence>
<name>B4H7Q9_DROPE</name>
<dbReference type="InterPro" id="IPR035999">
    <property type="entry name" value="Sec7_dom_sf"/>
</dbReference>
<keyword evidence="4" id="KW-1185">Reference proteome</keyword>
<dbReference type="AlphaFoldDB" id="B4H7Q9"/>
<feature type="compositionally biased region" description="Low complexity" evidence="1">
    <location>
        <begin position="87"/>
        <end position="104"/>
    </location>
</feature>
<feature type="domain" description="SEC7" evidence="2">
    <location>
        <begin position="3"/>
        <end position="97"/>
    </location>
</feature>
<sequence>MYLDLSGRQLDVPQRKFKVYFLMPGEEEAQKVDRLMEIFSKRYCVCNTRYSVNLKPSLKPERRMRVEDLIKNLRGIDDCHDSDKDISAGVSSSASSRANSRRAATTPLMRIVQLKTMVGPDARVP</sequence>
<dbReference type="PROSITE" id="PS50190">
    <property type="entry name" value="SEC7"/>
    <property type="match status" value="1"/>
</dbReference>
<dbReference type="eggNOG" id="KOG0931">
    <property type="taxonomic scope" value="Eukaryota"/>
</dbReference>
<organism evidence="4">
    <name type="scientific">Drosophila persimilis</name>
    <name type="common">Fruit fly</name>
    <dbReference type="NCBI Taxonomy" id="7234"/>
    <lineage>
        <taxon>Eukaryota</taxon>
        <taxon>Metazoa</taxon>
        <taxon>Ecdysozoa</taxon>
        <taxon>Arthropoda</taxon>
        <taxon>Hexapoda</taxon>
        <taxon>Insecta</taxon>
        <taxon>Pterygota</taxon>
        <taxon>Neoptera</taxon>
        <taxon>Endopterygota</taxon>
        <taxon>Diptera</taxon>
        <taxon>Brachycera</taxon>
        <taxon>Muscomorpha</taxon>
        <taxon>Ephydroidea</taxon>
        <taxon>Drosophilidae</taxon>
        <taxon>Drosophila</taxon>
        <taxon>Sophophora</taxon>
    </lineage>
</organism>
<dbReference type="GO" id="GO:0032012">
    <property type="term" value="P:regulation of ARF protein signal transduction"/>
    <property type="evidence" value="ECO:0007669"/>
    <property type="project" value="InterPro"/>
</dbReference>
<gene>
    <name evidence="3" type="primary">Dper\GL12807</name>
    <name evidence="3" type="ORF">Dper_GL12807</name>
</gene>
<feature type="compositionally biased region" description="Basic and acidic residues" evidence="1">
    <location>
        <begin position="77"/>
        <end position="86"/>
    </location>
</feature>
<dbReference type="PANTHER" id="PTHR10663:SF342">
    <property type="entry name" value="FI21420P1"/>
    <property type="match status" value="1"/>
</dbReference>
<dbReference type="Pfam" id="PF01369">
    <property type="entry name" value="Sec7"/>
    <property type="match status" value="1"/>
</dbReference>
<dbReference type="OrthoDB" id="430364at2759"/>
<accession>B4H7Q9</accession>